<sequence length="84" mass="9586">MIMASAGSFSYGGFHASDLDIPIDNKLLAMELHVKMENMRNDFTLKLVEIRDQMTVMQKRFNFSVWILILGVGAALSWVYRSSK</sequence>
<keyword evidence="1" id="KW-0472">Membrane</keyword>
<reference evidence="2 3" key="1">
    <citation type="submission" date="2022-01" db="EMBL/GenBank/DDBJ databases">
        <authorList>
            <person name="Xiong W."/>
            <person name="Schranz E."/>
        </authorList>
    </citation>
    <scope>NUCLEOTIDE SEQUENCE [LARGE SCALE GENOMIC DNA]</scope>
</reference>
<evidence type="ECO:0000256" key="1">
    <source>
        <dbReference type="SAM" id="Phobius"/>
    </source>
</evidence>
<organism evidence="2 3">
    <name type="scientific">Lactuca virosa</name>
    <dbReference type="NCBI Taxonomy" id="75947"/>
    <lineage>
        <taxon>Eukaryota</taxon>
        <taxon>Viridiplantae</taxon>
        <taxon>Streptophyta</taxon>
        <taxon>Embryophyta</taxon>
        <taxon>Tracheophyta</taxon>
        <taxon>Spermatophyta</taxon>
        <taxon>Magnoliopsida</taxon>
        <taxon>eudicotyledons</taxon>
        <taxon>Gunneridae</taxon>
        <taxon>Pentapetalae</taxon>
        <taxon>asterids</taxon>
        <taxon>campanulids</taxon>
        <taxon>Asterales</taxon>
        <taxon>Asteraceae</taxon>
        <taxon>Cichorioideae</taxon>
        <taxon>Cichorieae</taxon>
        <taxon>Lactucinae</taxon>
        <taxon>Lactuca</taxon>
    </lineage>
</organism>
<keyword evidence="1" id="KW-1133">Transmembrane helix</keyword>
<evidence type="ECO:0000313" key="2">
    <source>
        <dbReference type="EMBL" id="CAH1418831.1"/>
    </source>
</evidence>
<accession>A0AAU9M013</accession>
<dbReference type="EMBL" id="CAKMRJ010000113">
    <property type="protein sequence ID" value="CAH1418831.1"/>
    <property type="molecule type" value="Genomic_DNA"/>
</dbReference>
<comment type="caution">
    <text evidence="2">The sequence shown here is derived from an EMBL/GenBank/DDBJ whole genome shotgun (WGS) entry which is preliminary data.</text>
</comment>
<name>A0AAU9M013_9ASTR</name>
<dbReference type="Proteomes" id="UP001157418">
    <property type="component" value="Unassembled WGS sequence"/>
</dbReference>
<evidence type="ECO:0000313" key="3">
    <source>
        <dbReference type="Proteomes" id="UP001157418"/>
    </source>
</evidence>
<gene>
    <name evidence="2" type="ORF">LVIROSA_LOCUS6403</name>
</gene>
<proteinExistence type="predicted"/>
<feature type="transmembrane region" description="Helical" evidence="1">
    <location>
        <begin position="61"/>
        <end position="80"/>
    </location>
</feature>
<protein>
    <submittedName>
        <fullName evidence="2">Uncharacterized protein</fullName>
    </submittedName>
</protein>
<keyword evidence="1" id="KW-0812">Transmembrane</keyword>
<dbReference type="AlphaFoldDB" id="A0AAU9M013"/>
<keyword evidence="3" id="KW-1185">Reference proteome</keyword>